<dbReference type="Gene3D" id="1.20.1260.100">
    <property type="entry name" value="TspO/MBR protein"/>
    <property type="match status" value="1"/>
</dbReference>
<evidence type="ECO:0000256" key="2">
    <source>
        <dbReference type="ARBA" id="ARBA00007524"/>
    </source>
</evidence>
<organism evidence="7 8">
    <name type="scientific">Planococcus salinus</name>
    <dbReference type="NCBI Taxonomy" id="1848460"/>
    <lineage>
        <taxon>Bacteria</taxon>
        <taxon>Bacillati</taxon>
        <taxon>Bacillota</taxon>
        <taxon>Bacilli</taxon>
        <taxon>Bacillales</taxon>
        <taxon>Caryophanaceae</taxon>
        <taxon>Planococcus</taxon>
    </lineage>
</organism>
<comment type="subcellular location">
    <subcellularLocation>
        <location evidence="1">Membrane</location>
        <topology evidence="1">Multi-pass membrane protein</topology>
    </subcellularLocation>
</comment>
<dbReference type="OrthoDB" id="5189031at2"/>
<dbReference type="Proteomes" id="UP000275473">
    <property type="component" value="Unassembled WGS sequence"/>
</dbReference>
<feature type="transmembrane region" description="Helical" evidence="6">
    <location>
        <begin position="170"/>
        <end position="186"/>
    </location>
</feature>
<feature type="transmembrane region" description="Helical" evidence="6">
    <location>
        <begin position="80"/>
        <end position="97"/>
    </location>
</feature>
<dbReference type="InterPro" id="IPR036197">
    <property type="entry name" value="NarG-like_sf"/>
</dbReference>
<dbReference type="EMBL" id="RIAX01000014">
    <property type="protein sequence ID" value="RNF38423.1"/>
    <property type="molecule type" value="Genomic_DNA"/>
</dbReference>
<evidence type="ECO:0000256" key="5">
    <source>
        <dbReference type="ARBA" id="ARBA00023136"/>
    </source>
</evidence>
<protein>
    <submittedName>
        <fullName evidence="7">Tryptophan-rich sensory protein</fullName>
    </submittedName>
</protein>
<feature type="transmembrane region" description="Helical" evidence="6">
    <location>
        <begin position="103"/>
        <end position="123"/>
    </location>
</feature>
<sequence>MLRVLLMTVAFLAIIVVNALANILPINGQTTGEISNRLPVLFTPAGYVFSIWSVIYILLAVWIIGFWLRLKKGETPSVKITVFFLLNAVFNISWLFLWHYEFFAWSLVAMFGYLLSLIALYYQYDDAERKFTERLPVSIHMGWVSVATITNISYVLTYYNWSGWGLSNELWAVIMLTVATALALHIRFHHNDIPFALVFVWAFIGIAVKNNTDELLVTASSLFLTGVILTGILLIKKKPDQRRNFQS</sequence>
<comment type="caution">
    <text evidence="7">The sequence shown here is derived from an EMBL/GenBank/DDBJ whole genome shotgun (WGS) entry which is preliminary data.</text>
</comment>
<name>A0A3M8P417_9BACL</name>
<feature type="transmembrane region" description="Helical" evidence="6">
    <location>
        <begin position="193"/>
        <end position="209"/>
    </location>
</feature>
<proteinExistence type="inferred from homology"/>
<keyword evidence="5 6" id="KW-0472">Membrane</keyword>
<accession>A0A3M8P417</accession>
<evidence type="ECO:0000256" key="6">
    <source>
        <dbReference type="SAM" id="Phobius"/>
    </source>
</evidence>
<reference evidence="7 8" key="1">
    <citation type="journal article" date="2018" name="Int. J. Syst. Evol. Microbiol.">
        <title>Planococcus salinus sp. nov., a moderately halophilic bacterium isolated from a saline-alkali soil.</title>
        <authorList>
            <person name="Gan L."/>
        </authorList>
    </citation>
    <scope>NUCLEOTIDE SEQUENCE [LARGE SCALE GENOMIC DNA]</scope>
    <source>
        <strain evidence="7 8">LCB217</strain>
    </source>
</reference>
<keyword evidence="3 6" id="KW-0812">Transmembrane</keyword>
<dbReference type="RefSeq" id="WP_123166357.1">
    <property type="nucleotide sequence ID" value="NZ_RIAX01000014.1"/>
</dbReference>
<dbReference type="InterPro" id="IPR004307">
    <property type="entry name" value="TspO_MBR"/>
</dbReference>
<keyword evidence="8" id="KW-1185">Reference proteome</keyword>
<dbReference type="GO" id="GO:0016020">
    <property type="term" value="C:membrane"/>
    <property type="evidence" value="ECO:0007669"/>
    <property type="project" value="UniProtKB-SubCell"/>
</dbReference>
<dbReference type="Pfam" id="PF03073">
    <property type="entry name" value="TspO_MBR"/>
    <property type="match status" value="1"/>
</dbReference>
<evidence type="ECO:0000313" key="7">
    <source>
        <dbReference type="EMBL" id="RNF38423.1"/>
    </source>
</evidence>
<evidence type="ECO:0000256" key="4">
    <source>
        <dbReference type="ARBA" id="ARBA00022989"/>
    </source>
</evidence>
<gene>
    <name evidence="7" type="ORF">EEX84_14460</name>
</gene>
<dbReference type="PANTHER" id="PTHR33802">
    <property type="entry name" value="SI:CH211-161H7.5-RELATED"/>
    <property type="match status" value="1"/>
</dbReference>
<dbReference type="InterPro" id="IPR038330">
    <property type="entry name" value="TspO/MBR-related_sf"/>
</dbReference>
<evidence type="ECO:0000256" key="3">
    <source>
        <dbReference type="ARBA" id="ARBA00022692"/>
    </source>
</evidence>
<dbReference type="AlphaFoldDB" id="A0A3M8P417"/>
<feature type="transmembrane region" description="Helical" evidence="6">
    <location>
        <begin position="215"/>
        <end position="235"/>
    </location>
</feature>
<keyword evidence="4 6" id="KW-1133">Transmembrane helix</keyword>
<evidence type="ECO:0000313" key="8">
    <source>
        <dbReference type="Proteomes" id="UP000275473"/>
    </source>
</evidence>
<feature type="transmembrane region" description="Helical" evidence="6">
    <location>
        <begin position="135"/>
        <end position="158"/>
    </location>
</feature>
<evidence type="ECO:0000256" key="1">
    <source>
        <dbReference type="ARBA" id="ARBA00004141"/>
    </source>
</evidence>
<feature type="transmembrane region" description="Helical" evidence="6">
    <location>
        <begin position="45"/>
        <end position="68"/>
    </location>
</feature>
<dbReference type="PANTHER" id="PTHR33802:SF1">
    <property type="entry name" value="XK-RELATED PROTEIN"/>
    <property type="match status" value="1"/>
</dbReference>
<comment type="similarity">
    <text evidence="2">Belongs to the TspO/BZRP family.</text>
</comment>
<dbReference type="SUPFAM" id="SSF103501">
    <property type="entry name" value="Respiratory nitrate reductase 1 gamma chain"/>
    <property type="match status" value="1"/>
</dbReference>